<dbReference type="PANTHER" id="PTHR36513">
    <property type="entry name" value="ABC TRANSMEMBRANE TYPE-1 DOMAIN-CONTAINING PROTEIN"/>
    <property type="match status" value="1"/>
</dbReference>
<dbReference type="Gene3D" id="3.40.50.1820">
    <property type="entry name" value="alpha/beta hydrolase"/>
    <property type="match status" value="1"/>
</dbReference>
<dbReference type="PIRSF" id="PIRSF033909">
    <property type="entry name" value="UCP033909"/>
    <property type="match status" value="1"/>
</dbReference>
<dbReference type="PROSITE" id="PS51257">
    <property type="entry name" value="PROKAR_LIPOPROTEIN"/>
    <property type="match status" value="1"/>
</dbReference>
<evidence type="ECO:0000256" key="1">
    <source>
        <dbReference type="SAM" id="SignalP"/>
    </source>
</evidence>
<gene>
    <name evidence="2" type="ORF">DY251_17340</name>
</gene>
<dbReference type="Proteomes" id="UP000262379">
    <property type="component" value="Unassembled WGS sequence"/>
</dbReference>
<proteinExistence type="predicted"/>
<keyword evidence="2" id="KW-0378">Hydrolase</keyword>
<feature type="signal peptide" evidence="1">
    <location>
        <begin position="1"/>
        <end position="23"/>
    </location>
</feature>
<comment type="caution">
    <text evidence="2">The sequence shown here is derived from an EMBL/GenBank/DDBJ whole genome shotgun (WGS) entry which is preliminary data.</text>
</comment>
<dbReference type="InterPro" id="IPR010297">
    <property type="entry name" value="DUF900_hydrolase"/>
</dbReference>
<sequence length="385" mass="41423">MFLKRTIQSVLLAAAFALLAACASQGGRELLTQQTKQTRADQIAATHEIFVATTRERSKDELEYFGGVRAPKTDFAKVDITVPAIHKVGNIERRKGRVADASKYFTAASITAYSEPAFEKATCANIAKHSGRALVFVHGYKTSFDAAVYRITQIVHDAGYEGTPILFSWASGGKVVDYVYDNNSATAARDSLEATLRLVSKCATRVDIIAHSMGNWITMEALRQLAIVGNPTINGKLGDVILASPDIDVDVFKAQMLRYGKPKKPFTLLLSGNDRALQLSGFLAGVRPRVGDYADSADLAKYGVNVVDLTAVKGDRLGHSKFAANPVVIRLIGAGLNYEGEPVSGEQAITDRINQLGRHLGESLGTAAEIVLTTPLTALRVVVGE</sequence>
<keyword evidence="3" id="KW-1185">Reference proteome</keyword>
<dbReference type="RefSeq" id="WP_116625176.1">
    <property type="nucleotide sequence ID" value="NZ_QURN01000015.1"/>
</dbReference>
<dbReference type="SUPFAM" id="SSF53474">
    <property type="entry name" value="alpha/beta-Hydrolases"/>
    <property type="match status" value="1"/>
</dbReference>
<evidence type="ECO:0000313" key="3">
    <source>
        <dbReference type="Proteomes" id="UP000262379"/>
    </source>
</evidence>
<evidence type="ECO:0000313" key="2">
    <source>
        <dbReference type="EMBL" id="RFC65565.1"/>
    </source>
</evidence>
<name>A0A371X8L2_9HYPH</name>
<feature type="chain" id="PRO_5016837844" evidence="1">
    <location>
        <begin position="24"/>
        <end position="385"/>
    </location>
</feature>
<reference evidence="3" key="1">
    <citation type="submission" date="2018-08" db="EMBL/GenBank/DDBJ databases">
        <authorList>
            <person name="Im W.T."/>
        </authorList>
    </citation>
    <scope>NUCLEOTIDE SEQUENCE [LARGE SCALE GENOMIC DNA]</scope>
    <source>
        <strain evidence="3">LA-28</strain>
    </source>
</reference>
<protein>
    <submittedName>
        <fullName evidence="2">Alpha/beta hydrolase</fullName>
    </submittedName>
</protein>
<dbReference type="InterPro" id="IPR029058">
    <property type="entry name" value="AB_hydrolase_fold"/>
</dbReference>
<accession>A0A371X8L2</accession>
<dbReference type="EMBL" id="QURN01000015">
    <property type="protein sequence ID" value="RFC65565.1"/>
    <property type="molecule type" value="Genomic_DNA"/>
</dbReference>
<dbReference type="PANTHER" id="PTHR36513:SF1">
    <property type="entry name" value="TRANSMEMBRANE PROTEIN"/>
    <property type="match status" value="1"/>
</dbReference>
<dbReference type="GO" id="GO:0016787">
    <property type="term" value="F:hydrolase activity"/>
    <property type="evidence" value="ECO:0007669"/>
    <property type="project" value="UniProtKB-KW"/>
</dbReference>
<dbReference type="AlphaFoldDB" id="A0A371X8L2"/>
<dbReference type="Pfam" id="PF05990">
    <property type="entry name" value="DUF900"/>
    <property type="match status" value="1"/>
</dbReference>
<organism evidence="2 3">
    <name type="scientific">Mesorhizobium denitrificans</name>
    <dbReference type="NCBI Taxonomy" id="2294114"/>
    <lineage>
        <taxon>Bacteria</taxon>
        <taxon>Pseudomonadati</taxon>
        <taxon>Pseudomonadota</taxon>
        <taxon>Alphaproteobacteria</taxon>
        <taxon>Hyphomicrobiales</taxon>
        <taxon>Phyllobacteriaceae</taxon>
        <taxon>Mesorhizobium</taxon>
    </lineage>
</organism>
<keyword evidence="1" id="KW-0732">Signal</keyword>
<dbReference type="InterPro" id="IPR014586">
    <property type="entry name" value="UCP033909"/>
</dbReference>